<accession>A0ABT8Q2W5</accession>
<dbReference type="Proteomes" id="UP001174347">
    <property type="component" value="Unassembled WGS sequence"/>
</dbReference>
<reference evidence="1" key="1">
    <citation type="submission" date="2023-07" db="EMBL/GenBank/DDBJ databases">
        <title>Insights into the diversity of cutaneous corynebacteria.</title>
        <authorList>
            <person name="Bruggemann H."/>
            <person name="Poehlein A."/>
        </authorList>
    </citation>
    <scope>NUCLEOTIDE SEQUENCE</scope>
    <source>
        <strain evidence="1">P7_F1</strain>
    </source>
</reference>
<dbReference type="EMBL" id="JAUKFM010000002">
    <property type="protein sequence ID" value="MDN8619680.1"/>
    <property type="molecule type" value="Genomic_DNA"/>
</dbReference>
<name>A0ABT8Q2W5_9CORY</name>
<sequence>MSIYTTEPSKGAKNRALNRAQCEAFDWMRDHGDTFPEMRDLYQQIHDQADKERQKL</sequence>
<dbReference type="RefSeq" id="WP_023021043.1">
    <property type="nucleotide sequence ID" value="NZ_CP175769.1"/>
</dbReference>
<evidence type="ECO:0000313" key="1">
    <source>
        <dbReference type="EMBL" id="MDN8619680.1"/>
    </source>
</evidence>
<organism evidence="1 2">
    <name type="scientific">Corynebacterium kefirresidentii</name>
    <dbReference type="NCBI Taxonomy" id="1979527"/>
    <lineage>
        <taxon>Bacteria</taxon>
        <taxon>Bacillati</taxon>
        <taxon>Actinomycetota</taxon>
        <taxon>Actinomycetes</taxon>
        <taxon>Mycobacteriales</taxon>
        <taxon>Corynebacteriaceae</taxon>
        <taxon>Corynebacterium</taxon>
    </lineage>
</organism>
<comment type="caution">
    <text evidence="1">The sequence shown here is derived from an EMBL/GenBank/DDBJ whole genome shotgun (WGS) entry which is preliminary data.</text>
</comment>
<keyword evidence="2" id="KW-1185">Reference proteome</keyword>
<proteinExistence type="predicted"/>
<gene>
    <name evidence="1" type="ORF">Q0N36_03655</name>
</gene>
<protein>
    <submittedName>
        <fullName evidence="1">Uncharacterized protein</fullName>
    </submittedName>
</protein>
<evidence type="ECO:0000313" key="2">
    <source>
        <dbReference type="Proteomes" id="UP001174347"/>
    </source>
</evidence>